<name>A0ABW9Y6I3_9RHOB</name>
<feature type="transmembrane region" description="Helical" evidence="2">
    <location>
        <begin position="106"/>
        <end position="124"/>
    </location>
</feature>
<evidence type="ECO:0008006" key="5">
    <source>
        <dbReference type="Google" id="ProtNLM"/>
    </source>
</evidence>
<gene>
    <name evidence="3" type="ORF">GU920_10700</name>
</gene>
<evidence type="ECO:0000256" key="2">
    <source>
        <dbReference type="SAM" id="Phobius"/>
    </source>
</evidence>
<feature type="region of interest" description="Disordered" evidence="1">
    <location>
        <begin position="1"/>
        <end position="39"/>
    </location>
</feature>
<keyword evidence="2" id="KW-1133">Transmembrane helix</keyword>
<evidence type="ECO:0000313" key="4">
    <source>
        <dbReference type="Proteomes" id="UP001517376"/>
    </source>
</evidence>
<dbReference type="InterPro" id="IPR018770">
    <property type="entry name" value="ChloroindolylP_hydrolase"/>
</dbReference>
<evidence type="ECO:0000313" key="3">
    <source>
        <dbReference type="EMBL" id="NBE08007.1"/>
    </source>
</evidence>
<dbReference type="EMBL" id="JAAATW010000002">
    <property type="protein sequence ID" value="NBE08007.1"/>
    <property type="molecule type" value="Genomic_DNA"/>
</dbReference>
<reference evidence="4" key="1">
    <citation type="submission" date="2020-01" db="EMBL/GenBank/DDBJ databases">
        <title>Sphingomonas sp. strain CSW-10.</title>
        <authorList>
            <person name="Chen W.-M."/>
        </authorList>
    </citation>
    <scope>NUCLEOTIDE SEQUENCE [LARGE SCALE GENOMIC DNA]</scope>
    <source>
        <strain evidence="4">CCP-1</strain>
    </source>
</reference>
<feature type="transmembrane region" description="Helical" evidence="2">
    <location>
        <begin position="67"/>
        <end position="85"/>
    </location>
</feature>
<feature type="transmembrane region" description="Helical" evidence="2">
    <location>
        <begin position="42"/>
        <end position="61"/>
    </location>
</feature>
<dbReference type="Pfam" id="PF10112">
    <property type="entry name" value="Halogen_Hydrol"/>
    <property type="match status" value="1"/>
</dbReference>
<feature type="transmembrane region" description="Helical" evidence="2">
    <location>
        <begin position="130"/>
        <end position="148"/>
    </location>
</feature>
<dbReference type="RefSeq" id="WP_161767005.1">
    <property type="nucleotide sequence ID" value="NZ_JAAATW010000002.1"/>
</dbReference>
<comment type="caution">
    <text evidence="3">The sequence shown here is derived from an EMBL/GenBank/DDBJ whole genome shotgun (WGS) entry which is preliminary data.</text>
</comment>
<proteinExistence type="predicted"/>
<keyword evidence="4" id="KW-1185">Reference proteome</keyword>
<keyword evidence="2" id="KW-0472">Membrane</keyword>
<organism evidence="3 4">
    <name type="scientific">Paragemmobacter ruber</name>
    <dbReference type="NCBI Taxonomy" id="1985673"/>
    <lineage>
        <taxon>Bacteria</taxon>
        <taxon>Pseudomonadati</taxon>
        <taxon>Pseudomonadota</taxon>
        <taxon>Alphaproteobacteria</taxon>
        <taxon>Rhodobacterales</taxon>
        <taxon>Paracoccaceae</taxon>
        <taxon>Paragemmobacter</taxon>
    </lineage>
</organism>
<protein>
    <recommendedName>
        <fullName evidence="5">5-bromo-4-chloroindolyl phosphate hydrolysis protein</fullName>
    </recommendedName>
</protein>
<accession>A0ABW9Y6I3</accession>
<sequence>MAQRYGGKYSPTGEGRGDPGKTLASGTTPAPHRFDGKRPHRAGARVNIFFLVSLTLLVPAFTGGPDALFAGLGATALMLLAAWLTREGTRAHQEYDDRRIARRPAIPRKIFASVLTGAALALAASITQPGLIPVGFAIAGALLHLAAFGPDPLRDKGTEGIDTFQTDRVARAVDEAEKLLTGMKDAILRAGDRALEARVDRFATTARAMFRTIEGDPRDLTAARKYLSVYLTGARDATVKFADLYRQNRDPAARTEYEALLTDLETNFAARTQALLSDNRTDLDVEIGVLRERLQRDH</sequence>
<keyword evidence="2" id="KW-0812">Transmembrane</keyword>
<evidence type="ECO:0000256" key="1">
    <source>
        <dbReference type="SAM" id="MobiDB-lite"/>
    </source>
</evidence>
<dbReference type="Proteomes" id="UP001517376">
    <property type="component" value="Unassembled WGS sequence"/>
</dbReference>